<feature type="domain" description="ABC3 transporter permease C-terminal" evidence="8">
    <location>
        <begin position="261"/>
        <end position="376"/>
    </location>
</feature>
<feature type="transmembrane region" description="Helical" evidence="7">
    <location>
        <begin position="309"/>
        <end position="336"/>
    </location>
</feature>
<gene>
    <name evidence="9" type="ORF">NQ502_01815</name>
</gene>
<evidence type="ECO:0000256" key="6">
    <source>
        <dbReference type="ARBA" id="ARBA00038076"/>
    </source>
</evidence>
<feature type="transmembrane region" description="Helical" evidence="7">
    <location>
        <begin position="348"/>
        <end position="369"/>
    </location>
</feature>
<evidence type="ECO:0000256" key="1">
    <source>
        <dbReference type="ARBA" id="ARBA00004651"/>
    </source>
</evidence>
<organism evidence="9 10">
    <name type="scientific">Ruminococcus gauvreauii</name>
    <dbReference type="NCBI Taxonomy" id="438033"/>
    <lineage>
        <taxon>Bacteria</taxon>
        <taxon>Bacillati</taxon>
        <taxon>Bacillota</taxon>
        <taxon>Clostridia</taxon>
        <taxon>Eubacteriales</taxon>
        <taxon>Oscillospiraceae</taxon>
        <taxon>Ruminococcus</taxon>
    </lineage>
</organism>
<evidence type="ECO:0000256" key="7">
    <source>
        <dbReference type="SAM" id="Phobius"/>
    </source>
</evidence>
<evidence type="ECO:0000256" key="4">
    <source>
        <dbReference type="ARBA" id="ARBA00022989"/>
    </source>
</evidence>
<feature type="transmembrane region" description="Helical" evidence="7">
    <location>
        <begin position="423"/>
        <end position="442"/>
    </location>
</feature>
<protein>
    <submittedName>
        <fullName evidence="9">FtsX-like permease family protein</fullName>
    </submittedName>
</protein>
<keyword evidence="4 7" id="KW-1133">Transmembrane helix</keyword>
<evidence type="ECO:0000313" key="10">
    <source>
        <dbReference type="Proteomes" id="UP001060164"/>
    </source>
</evidence>
<name>A0ABY5VIV5_9FIRM</name>
<feature type="transmembrane region" description="Helical" evidence="7">
    <location>
        <begin position="25"/>
        <end position="50"/>
    </location>
</feature>
<feature type="transmembrane region" description="Helical" evidence="7">
    <location>
        <begin position="700"/>
        <end position="721"/>
    </location>
</feature>
<comment type="similarity">
    <text evidence="6">Belongs to the ABC-4 integral membrane protein family.</text>
</comment>
<dbReference type="Pfam" id="PF02687">
    <property type="entry name" value="FtsX"/>
    <property type="match status" value="2"/>
</dbReference>
<keyword evidence="2" id="KW-1003">Cell membrane</keyword>
<evidence type="ECO:0000256" key="5">
    <source>
        <dbReference type="ARBA" id="ARBA00023136"/>
    </source>
</evidence>
<dbReference type="RefSeq" id="WP_028528123.1">
    <property type="nucleotide sequence ID" value="NZ_CABLBR010000007.1"/>
</dbReference>
<reference evidence="9" key="1">
    <citation type="journal article" date="2022" name="Cell">
        <title>Design, construction, and in vivo augmentation of a complex gut microbiome.</title>
        <authorList>
            <person name="Cheng A.G."/>
            <person name="Ho P.Y."/>
            <person name="Aranda-Diaz A."/>
            <person name="Jain S."/>
            <person name="Yu F.B."/>
            <person name="Meng X."/>
            <person name="Wang M."/>
            <person name="Iakiviak M."/>
            <person name="Nagashima K."/>
            <person name="Zhao A."/>
            <person name="Murugkar P."/>
            <person name="Patil A."/>
            <person name="Atabakhsh K."/>
            <person name="Weakley A."/>
            <person name="Yan J."/>
            <person name="Brumbaugh A.R."/>
            <person name="Higginbottom S."/>
            <person name="Dimas A."/>
            <person name="Shiver A.L."/>
            <person name="Deutschbauer A."/>
            <person name="Neff N."/>
            <person name="Sonnenburg J.L."/>
            <person name="Huang K.C."/>
            <person name="Fischbach M.A."/>
        </authorList>
    </citation>
    <scope>NUCLEOTIDE SEQUENCE</scope>
    <source>
        <strain evidence="9">DSM 19829</strain>
    </source>
</reference>
<dbReference type="Proteomes" id="UP001060164">
    <property type="component" value="Chromosome"/>
</dbReference>
<proteinExistence type="inferred from homology"/>
<dbReference type="PANTHER" id="PTHR30572">
    <property type="entry name" value="MEMBRANE COMPONENT OF TRANSPORTER-RELATED"/>
    <property type="match status" value="1"/>
</dbReference>
<comment type="subcellular location">
    <subcellularLocation>
        <location evidence="1">Cell membrane</location>
        <topology evidence="1">Multi-pass membrane protein</topology>
    </subcellularLocation>
</comment>
<feature type="domain" description="ABC3 transporter permease C-terminal" evidence="8">
    <location>
        <begin position="704"/>
        <end position="815"/>
    </location>
</feature>
<feature type="transmembrane region" description="Helical" evidence="7">
    <location>
        <begin position="752"/>
        <end position="772"/>
    </location>
</feature>
<keyword evidence="10" id="KW-1185">Reference proteome</keyword>
<keyword evidence="5 7" id="KW-0472">Membrane</keyword>
<feature type="transmembrane region" description="Helical" evidence="7">
    <location>
        <begin position="252"/>
        <end position="277"/>
    </location>
</feature>
<dbReference type="PANTHER" id="PTHR30572:SF4">
    <property type="entry name" value="ABC TRANSPORTER PERMEASE YTRF"/>
    <property type="match status" value="1"/>
</dbReference>
<dbReference type="EMBL" id="CP102290">
    <property type="protein sequence ID" value="UWP59825.1"/>
    <property type="molecule type" value="Genomic_DNA"/>
</dbReference>
<evidence type="ECO:0000256" key="2">
    <source>
        <dbReference type="ARBA" id="ARBA00022475"/>
    </source>
</evidence>
<dbReference type="InterPro" id="IPR050250">
    <property type="entry name" value="Macrolide_Exporter_MacB"/>
</dbReference>
<evidence type="ECO:0000256" key="3">
    <source>
        <dbReference type="ARBA" id="ARBA00022692"/>
    </source>
</evidence>
<feature type="transmembrane region" description="Helical" evidence="7">
    <location>
        <begin position="792"/>
        <end position="811"/>
    </location>
</feature>
<dbReference type="InterPro" id="IPR003838">
    <property type="entry name" value="ABC3_permease_C"/>
</dbReference>
<sequence>MLANNNQGILSKMCRRSLVRNKQKFGIITAAIMLSAFMLFSVLTVGVTYFKMQYQQEIRLQGGDYDALLGNGFTEEQKEICEKNENIIFSGAEAYAGYATETDVDDTMYSGMLWCDEVQWENILAPAREWVKGDYPEKYNELMATREALENCGKENLNVGDRFILTYSDKKGIHTGEFLISGIWEGYGPQDVFFVSRTFYEQSGYQLRYNGVLNLKFRGSLIRQRTLSDLEDSLGLSKRQYFMPTVTTEKTAGVLAGMAGLVIITCLSAYLLIYNILYLSVSGNIRYYGLMQTVGMTERQIYCLIQKQMFCVTIVGTGAGLVTGFAVSFLLIPAAVKALGIHKLAVEVSFHPAIFLGSIVLVGTTVFLCSRRPAKMAALASPAEAMGYRAGSPVRRTRKTGRLHVLWRMAGEQLQKDWKKTGIVMLSMAASLSVFLCLVTLIQSQSAKSVMSNNMDTDLVLQNDTLQKENTEDWMPVMDDSFLNELGGIAGIREIRPLWSARIIVPWEPDFSDVWMREFYEVWKDYSYDMDAEAYKRNPEKFYSFLKGIGEAEFNTLNDELGGDVDKAAFMRGETCILYRGGLSLDMNRLEGKRVLYSLDGGTGTQYQLDIAGLTDDPYYGSSTGGAPIVIVSDTYLKQYAEHPYIAKLDIQYEKEYDEDTEKEVKKIITTSPHARDFSWESRLEDMKDIERAQGNMMEIGIGISLILAWIGLMNYINTVLGGIQNRRVSLAVMESVGMTDKQMRGMLIREGLLYAFGSVLLTATLGMGITYGCYRALNYREIAFRIPVVPVVIAAVLIVLACVLIPIAAYHRLTGRGTIAERIKEFE</sequence>
<evidence type="ECO:0000313" key="9">
    <source>
        <dbReference type="EMBL" id="UWP59825.1"/>
    </source>
</evidence>
<keyword evidence="3 7" id="KW-0812">Transmembrane</keyword>
<accession>A0ABY5VIV5</accession>
<evidence type="ECO:0000259" key="8">
    <source>
        <dbReference type="Pfam" id="PF02687"/>
    </source>
</evidence>